<evidence type="ECO:0000256" key="1">
    <source>
        <dbReference type="SAM" id="MobiDB-lite"/>
    </source>
</evidence>
<proteinExistence type="predicted"/>
<dbReference type="EMBL" id="BONJ01000020">
    <property type="protein sequence ID" value="GIG15238.1"/>
    <property type="molecule type" value="Genomic_DNA"/>
</dbReference>
<protein>
    <submittedName>
        <fullName evidence="2">NAD(P)H nitroreductase</fullName>
    </submittedName>
</protein>
<feature type="compositionally biased region" description="Low complexity" evidence="1">
    <location>
        <begin position="11"/>
        <end position="27"/>
    </location>
</feature>
<dbReference type="InterPro" id="IPR050627">
    <property type="entry name" value="Nitroreductase/BluB"/>
</dbReference>
<dbReference type="Proteomes" id="UP000660339">
    <property type="component" value="Unassembled WGS sequence"/>
</dbReference>
<evidence type="ECO:0000313" key="2">
    <source>
        <dbReference type="EMBL" id="GIG15238.1"/>
    </source>
</evidence>
<feature type="compositionally biased region" description="Basic and acidic residues" evidence="1">
    <location>
        <begin position="206"/>
        <end position="216"/>
    </location>
</feature>
<dbReference type="SUPFAM" id="SSF55469">
    <property type="entry name" value="FMN-dependent nitroreductase-like"/>
    <property type="match status" value="1"/>
</dbReference>
<dbReference type="PANTHER" id="PTHR23026:SF123">
    <property type="entry name" value="NAD(P)H NITROREDUCTASE RV3131-RELATED"/>
    <property type="match status" value="1"/>
</dbReference>
<dbReference type="NCBIfam" id="NF047509">
    <property type="entry name" value="Rv3131_FMN_oxido"/>
    <property type="match status" value="1"/>
</dbReference>
<dbReference type="Gene3D" id="3.40.109.10">
    <property type="entry name" value="NADH Oxidase"/>
    <property type="match status" value="1"/>
</dbReference>
<dbReference type="PANTHER" id="PTHR23026">
    <property type="entry name" value="NADPH NITROREDUCTASE"/>
    <property type="match status" value="1"/>
</dbReference>
<gene>
    <name evidence="2" type="ORF">Cme02nite_35700</name>
</gene>
<evidence type="ECO:0000313" key="3">
    <source>
        <dbReference type="Proteomes" id="UP000660339"/>
    </source>
</evidence>
<reference evidence="2" key="1">
    <citation type="submission" date="2021-01" db="EMBL/GenBank/DDBJ databases">
        <title>Whole genome shotgun sequence of Catellatospora methionotrophica NBRC 14553.</title>
        <authorList>
            <person name="Komaki H."/>
            <person name="Tamura T."/>
        </authorList>
    </citation>
    <scope>NUCLEOTIDE SEQUENCE</scope>
    <source>
        <strain evidence="2">NBRC 14553</strain>
    </source>
</reference>
<feature type="region of interest" description="Disordered" evidence="1">
    <location>
        <begin position="1"/>
        <end position="33"/>
    </location>
</feature>
<sequence>MNTAAEHDRSPAAAYARSAEAAGRAPSIHNTQPWHWRVHPDRLDLFADTTRALPGTDPDERMLLVSCGGALHHAQVALRAQGHLAQVRPLPDPAQPDLLATLTISGDEPATAQDVRLVQAIQLRHTDRRPTVDLAVTAEQVDELRRIAGEFGVHLHKLTRDQVSELAVAVSRAEEAAAADPAMQAETAAWTGPGRPADAGVPPEFIPDRRPETDVGEREFTARGALAVGGGHDKSSTYAVLFGEADDRAAWLRAGQALSAVWLHATALGLAVLPYSQVIEIDGSRAMMRRILSNLGYAYVVLRLGVADPDHPLPGHTPRFPFDTTTTIDPS</sequence>
<keyword evidence="3" id="KW-1185">Reference proteome</keyword>
<feature type="region of interest" description="Disordered" evidence="1">
    <location>
        <begin position="189"/>
        <end position="216"/>
    </location>
</feature>
<feature type="compositionally biased region" description="Basic and acidic residues" evidence="1">
    <location>
        <begin position="1"/>
        <end position="10"/>
    </location>
</feature>
<name>A0A8J3LBQ6_9ACTN</name>
<dbReference type="InterPro" id="IPR000415">
    <property type="entry name" value="Nitroreductase-like"/>
</dbReference>
<dbReference type="GO" id="GO:0016491">
    <property type="term" value="F:oxidoreductase activity"/>
    <property type="evidence" value="ECO:0007669"/>
    <property type="project" value="InterPro"/>
</dbReference>
<dbReference type="RefSeq" id="WP_166379642.1">
    <property type="nucleotide sequence ID" value="NZ_BAAATT010000005.1"/>
</dbReference>
<comment type="caution">
    <text evidence="2">The sequence shown here is derived from an EMBL/GenBank/DDBJ whole genome shotgun (WGS) entry which is preliminary data.</text>
</comment>
<accession>A0A8J3LBQ6</accession>
<organism evidence="2 3">
    <name type="scientific">Catellatospora methionotrophica</name>
    <dbReference type="NCBI Taxonomy" id="121620"/>
    <lineage>
        <taxon>Bacteria</taxon>
        <taxon>Bacillati</taxon>
        <taxon>Actinomycetota</taxon>
        <taxon>Actinomycetes</taxon>
        <taxon>Micromonosporales</taxon>
        <taxon>Micromonosporaceae</taxon>
        <taxon>Catellatospora</taxon>
    </lineage>
</organism>
<dbReference type="AlphaFoldDB" id="A0A8J3LBQ6"/>